<reference evidence="1 2" key="1">
    <citation type="journal article" date="2019" name="Sci. Rep.">
        <title>Orb-weaving spider Araneus ventricosus genome elucidates the spidroin gene catalogue.</title>
        <authorList>
            <person name="Kono N."/>
            <person name="Nakamura H."/>
            <person name="Ohtoshi R."/>
            <person name="Moran D.A.P."/>
            <person name="Shinohara A."/>
            <person name="Yoshida Y."/>
            <person name="Fujiwara M."/>
            <person name="Mori M."/>
            <person name="Tomita M."/>
            <person name="Arakawa K."/>
        </authorList>
    </citation>
    <scope>NUCLEOTIDE SEQUENCE [LARGE SCALE GENOMIC DNA]</scope>
</reference>
<proteinExistence type="predicted"/>
<dbReference type="Proteomes" id="UP000499080">
    <property type="component" value="Unassembled WGS sequence"/>
</dbReference>
<sequence length="79" mass="9223">MGRWNSKGCQTLVKCFQVRRQKEEVSLAAGPRGQRHRRSQKKIDERRYREKLFKNSTYCNGSHDTTSGKVLQIFTDHGP</sequence>
<gene>
    <name evidence="1" type="ORF">AVEN_208094_1</name>
</gene>
<protein>
    <submittedName>
        <fullName evidence="1">Uncharacterized protein</fullName>
    </submittedName>
</protein>
<name>A0A4Y2FZ43_ARAVE</name>
<accession>A0A4Y2FZ43</accession>
<evidence type="ECO:0000313" key="2">
    <source>
        <dbReference type="Proteomes" id="UP000499080"/>
    </source>
</evidence>
<evidence type="ECO:0000313" key="1">
    <source>
        <dbReference type="EMBL" id="GBM45776.1"/>
    </source>
</evidence>
<dbReference type="EMBL" id="BGPR01001112">
    <property type="protein sequence ID" value="GBM45776.1"/>
    <property type="molecule type" value="Genomic_DNA"/>
</dbReference>
<keyword evidence="2" id="KW-1185">Reference proteome</keyword>
<comment type="caution">
    <text evidence="1">The sequence shown here is derived from an EMBL/GenBank/DDBJ whole genome shotgun (WGS) entry which is preliminary data.</text>
</comment>
<dbReference type="AlphaFoldDB" id="A0A4Y2FZ43"/>
<organism evidence="1 2">
    <name type="scientific">Araneus ventricosus</name>
    <name type="common">Orbweaver spider</name>
    <name type="synonym">Epeira ventricosa</name>
    <dbReference type="NCBI Taxonomy" id="182803"/>
    <lineage>
        <taxon>Eukaryota</taxon>
        <taxon>Metazoa</taxon>
        <taxon>Ecdysozoa</taxon>
        <taxon>Arthropoda</taxon>
        <taxon>Chelicerata</taxon>
        <taxon>Arachnida</taxon>
        <taxon>Araneae</taxon>
        <taxon>Araneomorphae</taxon>
        <taxon>Entelegynae</taxon>
        <taxon>Araneoidea</taxon>
        <taxon>Araneidae</taxon>
        <taxon>Araneus</taxon>
    </lineage>
</organism>